<accession>A0ABQ5TQ17</accession>
<reference evidence="2 3" key="1">
    <citation type="submission" date="2023-02" db="EMBL/GenBank/DDBJ databases">
        <title>Oceanobacillus kimchii IFOP_LL358 isolated form Alexandrium catenella lab strain.</title>
        <authorList>
            <person name="Gajardo G."/>
            <person name="Ueki S."/>
            <person name="Maruyama F."/>
        </authorList>
    </citation>
    <scope>NUCLEOTIDE SEQUENCE [LARGE SCALE GENOMIC DNA]</scope>
    <source>
        <strain evidence="2 3">IFOP_LL358</strain>
    </source>
</reference>
<protein>
    <submittedName>
        <fullName evidence="2">Uncharacterized protein</fullName>
    </submittedName>
</protein>
<evidence type="ECO:0000313" key="3">
    <source>
        <dbReference type="Proteomes" id="UP001275436"/>
    </source>
</evidence>
<organism evidence="2 3">
    <name type="scientific">Oceanobacillus kimchii</name>
    <dbReference type="NCBI Taxonomy" id="746691"/>
    <lineage>
        <taxon>Bacteria</taxon>
        <taxon>Bacillati</taxon>
        <taxon>Bacillota</taxon>
        <taxon>Bacilli</taxon>
        <taxon>Bacillales</taxon>
        <taxon>Bacillaceae</taxon>
        <taxon>Oceanobacillus</taxon>
    </lineage>
</organism>
<dbReference type="RefSeq" id="WP_317958534.1">
    <property type="nucleotide sequence ID" value="NZ_BSKO01000002.1"/>
</dbReference>
<feature type="coiled-coil region" evidence="1">
    <location>
        <begin position="163"/>
        <end position="190"/>
    </location>
</feature>
<name>A0ABQ5TQ17_9BACI</name>
<feature type="coiled-coil region" evidence="1">
    <location>
        <begin position="240"/>
        <end position="309"/>
    </location>
</feature>
<proteinExistence type="predicted"/>
<gene>
    <name evidence="2" type="ORF">MACH08_40710</name>
</gene>
<dbReference type="Proteomes" id="UP001275436">
    <property type="component" value="Unassembled WGS sequence"/>
</dbReference>
<evidence type="ECO:0000313" key="2">
    <source>
        <dbReference type="EMBL" id="GLO68287.1"/>
    </source>
</evidence>
<keyword evidence="1" id="KW-0175">Coiled coil</keyword>
<keyword evidence="3" id="KW-1185">Reference proteome</keyword>
<sequence>MIDKEDLKEIYLKEFNHDPVYRLVVDSKLEGYLYPESLLSIELEKTYSTIEVGRMIGRKDSTIRNYFNTELVDYIIPEKVGNLYRLNYINVLKIHMISLLYEKGGKNKSQIAYELGMKGSVKIGKEDVSSPNLMLQNKELEKIKQYLSLERIKNNWLAESNELQQIRSLKQEKQLEYNTLEIKKDRLLELDQQRENEERYIKAITDALQTVSEKEQKNRLLLEESNKKKGFLSIFTRKSNNEQQEDITSSNHEIELLKKESVETKEQKEKRDNDIKNIDKQLVQIYDDIKQLTTNINKLEDSIQEKKLYFEKMEHHLIDGYQNDKRGELEDGF</sequence>
<dbReference type="EMBL" id="BSKO01000002">
    <property type="protein sequence ID" value="GLO68287.1"/>
    <property type="molecule type" value="Genomic_DNA"/>
</dbReference>
<evidence type="ECO:0000256" key="1">
    <source>
        <dbReference type="SAM" id="Coils"/>
    </source>
</evidence>
<comment type="caution">
    <text evidence="2">The sequence shown here is derived from an EMBL/GenBank/DDBJ whole genome shotgun (WGS) entry which is preliminary data.</text>
</comment>